<dbReference type="InterPro" id="IPR005119">
    <property type="entry name" value="LysR_subst-bd"/>
</dbReference>
<dbReference type="SUPFAM" id="SSF53850">
    <property type="entry name" value="Periplasmic binding protein-like II"/>
    <property type="match status" value="1"/>
</dbReference>
<comment type="caution">
    <text evidence="6">The sequence shown here is derived from an EMBL/GenBank/DDBJ whole genome shotgun (WGS) entry which is preliminary data.</text>
</comment>
<evidence type="ECO:0000313" key="6">
    <source>
        <dbReference type="EMBL" id="EXL02397.1"/>
    </source>
</evidence>
<dbReference type="Pfam" id="PF00126">
    <property type="entry name" value="HTH_1"/>
    <property type="match status" value="1"/>
</dbReference>
<evidence type="ECO:0000256" key="4">
    <source>
        <dbReference type="ARBA" id="ARBA00023163"/>
    </source>
</evidence>
<feature type="domain" description="HTH lysR-type" evidence="5">
    <location>
        <begin position="13"/>
        <end position="70"/>
    </location>
</feature>
<dbReference type="Proteomes" id="UP000019849">
    <property type="component" value="Unassembled WGS sequence"/>
</dbReference>
<dbReference type="PROSITE" id="PS50931">
    <property type="entry name" value="HTH_LYSR"/>
    <property type="match status" value="1"/>
</dbReference>
<evidence type="ECO:0000256" key="1">
    <source>
        <dbReference type="ARBA" id="ARBA00009437"/>
    </source>
</evidence>
<keyword evidence="4" id="KW-0804">Transcription</keyword>
<evidence type="ECO:0000256" key="3">
    <source>
        <dbReference type="ARBA" id="ARBA00023125"/>
    </source>
</evidence>
<dbReference type="AlphaFoldDB" id="A0A011TEW1"/>
<dbReference type="eggNOG" id="COG0583">
    <property type="taxonomic scope" value="Bacteria"/>
</dbReference>
<protein>
    <submittedName>
        <fullName evidence="6">LysR family transcriptional regulator</fullName>
    </submittedName>
</protein>
<dbReference type="GO" id="GO:0003700">
    <property type="term" value="F:DNA-binding transcription factor activity"/>
    <property type="evidence" value="ECO:0007669"/>
    <property type="project" value="InterPro"/>
</dbReference>
<organism evidence="6 7">
    <name type="scientific">Aquamicrobium defluvii</name>
    <dbReference type="NCBI Taxonomy" id="69279"/>
    <lineage>
        <taxon>Bacteria</taxon>
        <taxon>Pseudomonadati</taxon>
        <taxon>Pseudomonadota</taxon>
        <taxon>Alphaproteobacteria</taxon>
        <taxon>Hyphomicrobiales</taxon>
        <taxon>Phyllobacteriaceae</taxon>
        <taxon>Aquamicrobium</taxon>
    </lineage>
</organism>
<reference evidence="6 7" key="1">
    <citation type="submission" date="2014-02" db="EMBL/GenBank/DDBJ databases">
        <title>Aquamicrobium defluvii Genome sequencing.</title>
        <authorList>
            <person name="Wang X."/>
        </authorList>
    </citation>
    <scope>NUCLEOTIDE SEQUENCE [LARGE SCALE GENOMIC DNA]</scope>
    <source>
        <strain evidence="6 7">W13Z1</strain>
    </source>
</reference>
<dbReference type="PATRIC" id="fig|69279.3.peg.4051"/>
<dbReference type="PANTHER" id="PTHR30126">
    <property type="entry name" value="HTH-TYPE TRANSCRIPTIONAL REGULATOR"/>
    <property type="match status" value="1"/>
</dbReference>
<dbReference type="CDD" id="cd05466">
    <property type="entry name" value="PBP2_LTTR_substrate"/>
    <property type="match status" value="1"/>
</dbReference>
<comment type="similarity">
    <text evidence="1">Belongs to the LysR transcriptional regulatory family.</text>
</comment>
<dbReference type="Gene3D" id="3.40.190.290">
    <property type="match status" value="1"/>
</dbReference>
<dbReference type="HOGENOM" id="CLU_039613_6_3_5"/>
<dbReference type="GO" id="GO:0000976">
    <property type="term" value="F:transcription cis-regulatory region binding"/>
    <property type="evidence" value="ECO:0007669"/>
    <property type="project" value="TreeGrafter"/>
</dbReference>
<name>A0A011TEW1_9HYPH</name>
<dbReference type="Gene3D" id="1.10.10.10">
    <property type="entry name" value="Winged helix-like DNA-binding domain superfamily/Winged helix DNA-binding domain"/>
    <property type="match status" value="1"/>
</dbReference>
<dbReference type="PANTHER" id="PTHR30126:SF40">
    <property type="entry name" value="HTH-TYPE TRANSCRIPTIONAL REGULATOR GLTR"/>
    <property type="match status" value="1"/>
</dbReference>
<sequence length="318" mass="35798">MMRPYEERFIWRLDWNLLRTFTAVVEQGGITRAAEFLALSQPTVSSALKRLEDTVEKRLLDRRPGHFALTPAGETLYRESCMLFGSISRLPGLMAAAESVVTGHIAIAMTSHVVCPHFDEAMSRFNRDYPEVTYSISITDSADVVSRIRQNQATLGLCLMREDDPQLDNRILFREFFGLFCGPGHPLFGRKDIAPGDLSGQPSVSFQTEIENGPLYLVRQLRERVNLQAEPRGVSANLPEVRRMIVNGLGIGALPVHVARREVKSGLLWPLPPWEELPAIDIHFVLNPRRSLNPAETAFVTVMHEMIAATPFEERTYS</sequence>
<evidence type="ECO:0000313" key="7">
    <source>
        <dbReference type="Proteomes" id="UP000019849"/>
    </source>
</evidence>
<dbReference type="InterPro" id="IPR000847">
    <property type="entry name" value="LysR_HTH_N"/>
</dbReference>
<evidence type="ECO:0000256" key="2">
    <source>
        <dbReference type="ARBA" id="ARBA00023015"/>
    </source>
</evidence>
<dbReference type="RefSeq" id="WP_035031147.1">
    <property type="nucleotide sequence ID" value="NZ_SNZF01000025.1"/>
</dbReference>
<gene>
    <name evidence="6" type="ORF">BG36_14960</name>
</gene>
<evidence type="ECO:0000259" key="5">
    <source>
        <dbReference type="PROSITE" id="PS50931"/>
    </source>
</evidence>
<dbReference type="EMBL" id="JENY01000031">
    <property type="protein sequence ID" value="EXL02397.1"/>
    <property type="molecule type" value="Genomic_DNA"/>
</dbReference>
<accession>A0A011TEW1</accession>
<keyword evidence="2" id="KW-0805">Transcription regulation</keyword>
<dbReference type="STRING" id="69279.BG36_14960"/>
<dbReference type="PRINTS" id="PR00039">
    <property type="entry name" value="HTHLYSR"/>
</dbReference>
<dbReference type="InterPro" id="IPR036390">
    <property type="entry name" value="WH_DNA-bd_sf"/>
</dbReference>
<dbReference type="InterPro" id="IPR036388">
    <property type="entry name" value="WH-like_DNA-bd_sf"/>
</dbReference>
<keyword evidence="3" id="KW-0238">DNA-binding</keyword>
<dbReference type="Pfam" id="PF03466">
    <property type="entry name" value="LysR_substrate"/>
    <property type="match status" value="1"/>
</dbReference>
<dbReference type="SUPFAM" id="SSF46785">
    <property type="entry name" value="Winged helix' DNA-binding domain"/>
    <property type="match status" value="1"/>
</dbReference>
<proteinExistence type="inferred from homology"/>